<sequence length="425" mass="46626">MKEVQILDKFKEISQIPHCSFNTKELRDFLANYAKNHGYSVDVDEVGNIHAIKGEPKICLQSHYDMVCVDHAPKLELVEKDGFLSAKESSLGADNGMGVAIMMQMMKEFENLECLFTNDEEVGLIGANGFDGNFASKKLLNLDSEDDSEVIVGCAGGINIFACIDADTKTVSSGDVYEVIVSGYPGGHSGVEIQKDIPNAIKILARFIRQNGAKLVSIEGGERSNSIPVNAKAVVVSQNKLKSDDLHICVKKLDGTAKILKNSDQILAFINGFSQGVRSYDVELNLPKDSVNLSTVKNHNGKTWVEFYARSMSMDGILRLEFEIGEMASALGFDISINERSNPWEPSADEFAYAVLDELQKFKPDAKIKAIHAGLECGVLCEGRDDMQTCSIGPNIYSPHSTHERCELASVDIIASVVRNIISRY</sequence>
<proteinExistence type="predicted"/>
<dbReference type="GO" id="GO:0005829">
    <property type="term" value="C:cytosol"/>
    <property type="evidence" value="ECO:0007669"/>
    <property type="project" value="TreeGrafter"/>
</dbReference>
<dbReference type="PRINTS" id="PR00934">
    <property type="entry name" value="XHISDIPTASE"/>
</dbReference>
<dbReference type="AlphaFoldDB" id="A0AAW3ZUG6"/>
<gene>
    <name evidence="2" type="ORF">CCAL9337_07035</name>
</gene>
<dbReference type="Proteomes" id="UP000650616">
    <property type="component" value="Unassembled WGS sequence"/>
</dbReference>
<dbReference type="SUPFAM" id="SSF53187">
    <property type="entry name" value="Zn-dependent exopeptidases"/>
    <property type="match status" value="1"/>
</dbReference>
<dbReference type="EMBL" id="LIWG01000008">
    <property type="protein sequence ID" value="MBE3608477.1"/>
    <property type="molecule type" value="Genomic_DNA"/>
</dbReference>
<accession>A0AAW3ZUG6</accession>
<name>A0AAW3ZUG6_9BACT</name>
<dbReference type="PANTHER" id="PTHR43501:SF1">
    <property type="entry name" value="CYTOSOL NON-SPECIFIC DIPEPTIDASE"/>
    <property type="match status" value="1"/>
</dbReference>
<organism evidence="2 3">
    <name type="scientific">Campylobacter californiensis</name>
    <dbReference type="NCBI Taxonomy" id="1032243"/>
    <lineage>
        <taxon>Bacteria</taxon>
        <taxon>Pseudomonadati</taxon>
        <taxon>Campylobacterota</taxon>
        <taxon>Epsilonproteobacteria</taxon>
        <taxon>Campylobacterales</taxon>
        <taxon>Campylobacteraceae</taxon>
        <taxon>Campylobacter</taxon>
    </lineage>
</organism>
<dbReference type="InterPro" id="IPR002933">
    <property type="entry name" value="Peptidase_M20"/>
</dbReference>
<keyword evidence="3" id="KW-1185">Reference proteome</keyword>
<reference evidence="2 3" key="1">
    <citation type="submission" date="2015-08" db="EMBL/GenBank/DDBJ databases">
        <title>Comparative genomics of the Campylobacter concisus group.</title>
        <authorList>
            <person name="Yee E."/>
            <person name="Chapman M.H."/>
            <person name="Huynh S."/>
            <person name="Bono J.L."/>
            <person name="On S.L."/>
            <person name="St Leger J."/>
            <person name="Foster G."/>
            <person name="Parker C.T."/>
            <person name="Miller W.G."/>
        </authorList>
    </citation>
    <scope>NUCLEOTIDE SEQUENCE [LARGE SCALE GENOMIC DNA]</scope>
    <source>
        <strain evidence="2 3">RM9337</strain>
    </source>
</reference>
<dbReference type="GO" id="GO:0006508">
    <property type="term" value="P:proteolysis"/>
    <property type="evidence" value="ECO:0007669"/>
    <property type="project" value="InterPro"/>
</dbReference>
<keyword evidence="1" id="KW-0378">Hydrolase</keyword>
<evidence type="ECO:0000256" key="1">
    <source>
        <dbReference type="ARBA" id="ARBA00022801"/>
    </source>
</evidence>
<dbReference type="InterPro" id="IPR001160">
    <property type="entry name" value="Peptidase_M20C"/>
</dbReference>
<comment type="caution">
    <text evidence="2">The sequence shown here is derived from an EMBL/GenBank/DDBJ whole genome shotgun (WGS) entry which is preliminary data.</text>
</comment>
<dbReference type="RefSeq" id="WP_170016683.1">
    <property type="nucleotide sequence ID" value="NZ_JADBHR010000005.1"/>
</dbReference>
<dbReference type="Gene3D" id="3.40.630.10">
    <property type="entry name" value="Zn peptidases"/>
    <property type="match status" value="2"/>
</dbReference>
<evidence type="ECO:0000313" key="2">
    <source>
        <dbReference type="EMBL" id="MBE3608477.1"/>
    </source>
</evidence>
<evidence type="ECO:0000313" key="3">
    <source>
        <dbReference type="Proteomes" id="UP000650616"/>
    </source>
</evidence>
<dbReference type="PANTHER" id="PTHR43501">
    <property type="entry name" value="CYTOSOL NON-SPECIFIC DIPEPTIDASE"/>
    <property type="match status" value="1"/>
</dbReference>
<protein>
    <submittedName>
        <fullName evidence="2">M20/M25/M40 family metallo-hydrolase</fullName>
    </submittedName>
</protein>
<dbReference type="GO" id="GO:0070573">
    <property type="term" value="F:metallodipeptidase activity"/>
    <property type="evidence" value="ECO:0007669"/>
    <property type="project" value="TreeGrafter"/>
</dbReference>
<dbReference type="Pfam" id="PF01546">
    <property type="entry name" value="Peptidase_M20"/>
    <property type="match status" value="1"/>
</dbReference>